<evidence type="ECO:0000313" key="2">
    <source>
        <dbReference type="Proteomes" id="UP001165079"/>
    </source>
</evidence>
<organism evidence="1 2">
    <name type="scientific">Actinorhabdospora filicis</name>
    <dbReference type="NCBI Taxonomy" id="1785913"/>
    <lineage>
        <taxon>Bacteria</taxon>
        <taxon>Bacillati</taxon>
        <taxon>Actinomycetota</taxon>
        <taxon>Actinomycetes</taxon>
        <taxon>Micromonosporales</taxon>
        <taxon>Micromonosporaceae</taxon>
        <taxon>Actinorhabdospora</taxon>
    </lineage>
</organism>
<name>A0A9W6WEP6_9ACTN</name>
<dbReference type="AlphaFoldDB" id="A0A9W6WEP6"/>
<dbReference type="InterPro" id="IPR009776">
    <property type="entry name" value="Spore_0_M"/>
</dbReference>
<sequence>MVFKKLARAFGAGGPSVDTVLDRPDVRPGEVLSGTVHIAGGDHDVEIEHVALGLVTRVEVESGDSEYNSTVEFSRAHAGGRFHLPAGQRYSLPFQMQVPWEAPPTVFYGQHLHGMTMGVRTELSVARAIDKGDLDPVNIHTLPSQEAVLAGMQRLGFHFRRADLEKGHIRGTQQQLPFYQEIEFAPPHQYAGRINEVELTFVTTAHGMNVILEADKRGGMFSHGHDAIGRFDVSHQQAAGMDWAAGINDWLARIGGHGGGHGHAHGGYAPPQQHGYGHPSPYGHGQPHYRHGHAQYRHGRRGHGHGGAIAGGIVGGLAAGFVLGEIADDIGDIFD</sequence>
<dbReference type="EMBL" id="BSTX01000009">
    <property type="protein sequence ID" value="GLZ82070.1"/>
    <property type="molecule type" value="Genomic_DNA"/>
</dbReference>
<comment type="caution">
    <text evidence="1">The sequence shown here is derived from an EMBL/GenBank/DDBJ whole genome shotgun (WGS) entry which is preliminary data.</text>
</comment>
<dbReference type="Proteomes" id="UP001165079">
    <property type="component" value="Unassembled WGS sequence"/>
</dbReference>
<evidence type="ECO:0000313" key="1">
    <source>
        <dbReference type="EMBL" id="GLZ82070.1"/>
    </source>
</evidence>
<dbReference type="PANTHER" id="PTHR40053:SF1">
    <property type="entry name" value="SPORULATION-CONTROL PROTEIN SPO0M"/>
    <property type="match status" value="1"/>
</dbReference>
<protein>
    <submittedName>
        <fullName evidence="1">Sporulation protein</fullName>
    </submittedName>
</protein>
<accession>A0A9W6WEP6</accession>
<gene>
    <name evidence="1" type="ORF">Afil01_68770</name>
</gene>
<keyword evidence="2" id="KW-1185">Reference proteome</keyword>
<dbReference type="Pfam" id="PF07070">
    <property type="entry name" value="Spo0M"/>
    <property type="match status" value="1"/>
</dbReference>
<dbReference type="PANTHER" id="PTHR40053">
    <property type="entry name" value="SPORULATION-CONTROL PROTEIN SPO0M"/>
    <property type="match status" value="1"/>
</dbReference>
<proteinExistence type="predicted"/>
<reference evidence="1" key="1">
    <citation type="submission" date="2023-03" db="EMBL/GenBank/DDBJ databases">
        <title>Actinorhabdospora filicis NBRC 111898.</title>
        <authorList>
            <person name="Ichikawa N."/>
            <person name="Sato H."/>
            <person name="Tonouchi N."/>
        </authorList>
    </citation>
    <scope>NUCLEOTIDE SEQUENCE</scope>
    <source>
        <strain evidence="1">NBRC 111898</strain>
    </source>
</reference>